<dbReference type="EMBL" id="NBII01000002">
    <property type="protein sequence ID" value="PAV22556.1"/>
    <property type="molecule type" value="Genomic_DNA"/>
</dbReference>
<evidence type="ECO:0000256" key="6">
    <source>
        <dbReference type="SAM" id="MobiDB-lite"/>
    </source>
</evidence>
<feature type="compositionally biased region" description="Polar residues" evidence="6">
    <location>
        <begin position="373"/>
        <end position="391"/>
    </location>
</feature>
<dbReference type="InterPro" id="IPR001356">
    <property type="entry name" value="HD"/>
</dbReference>
<dbReference type="OrthoDB" id="250329at2759"/>
<feature type="compositionally biased region" description="Polar residues" evidence="6">
    <location>
        <begin position="111"/>
        <end position="127"/>
    </location>
</feature>
<dbReference type="SUPFAM" id="SSF46689">
    <property type="entry name" value="Homeodomain-like"/>
    <property type="match status" value="1"/>
</dbReference>
<dbReference type="GO" id="GO:0005634">
    <property type="term" value="C:nucleus"/>
    <property type="evidence" value="ECO:0007669"/>
    <property type="project" value="UniProtKB-SubCell"/>
</dbReference>
<evidence type="ECO:0000259" key="7">
    <source>
        <dbReference type="PROSITE" id="PS50071"/>
    </source>
</evidence>
<proteinExistence type="inferred from homology"/>
<reference evidence="8 9" key="1">
    <citation type="journal article" date="2017" name="Mol. Ecol.">
        <title>Comparative and population genomic landscape of Phellinus noxius: A hypervariable fungus causing root rot in trees.</title>
        <authorList>
            <person name="Chung C.L."/>
            <person name="Lee T.J."/>
            <person name="Akiba M."/>
            <person name="Lee H.H."/>
            <person name="Kuo T.H."/>
            <person name="Liu D."/>
            <person name="Ke H.M."/>
            <person name="Yokoi T."/>
            <person name="Roa M.B."/>
            <person name="Lu M.J."/>
            <person name="Chang Y.Y."/>
            <person name="Ann P.J."/>
            <person name="Tsai J.N."/>
            <person name="Chen C.Y."/>
            <person name="Tzean S.S."/>
            <person name="Ota Y."/>
            <person name="Hattori T."/>
            <person name="Sahashi N."/>
            <person name="Liou R.F."/>
            <person name="Kikuchi T."/>
            <person name="Tsai I.J."/>
        </authorList>
    </citation>
    <scope>NUCLEOTIDE SEQUENCE [LARGE SCALE GENOMIC DNA]</scope>
    <source>
        <strain evidence="8 9">FFPRI411160</strain>
    </source>
</reference>
<feature type="compositionally biased region" description="Low complexity" evidence="6">
    <location>
        <begin position="131"/>
        <end position="154"/>
    </location>
</feature>
<protein>
    <submittedName>
        <fullName evidence="8">HD1 homeodomain mating-type protein</fullName>
    </submittedName>
</protein>
<feature type="region of interest" description="Disordered" evidence="6">
    <location>
        <begin position="408"/>
        <end position="438"/>
    </location>
</feature>
<dbReference type="InterPro" id="IPR008422">
    <property type="entry name" value="KN_HD"/>
</dbReference>
<name>A0A286USI8_9AGAM</name>
<evidence type="ECO:0000256" key="5">
    <source>
        <dbReference type="PROSITE-ProRule" id="PRU00108"/>
    </source>
</evidence>
<comment type="similarity">
    <text evidence="1">Belongs to the TALE/M-ATYP homeobox family.</text>
</comment>
<evidence type="ECO:0000256" key="2">
    <source>
        <dbReference type="ARBA" id="ARBA00023125"/>
    </source>
</evidence>
<organism evidence="8 9">
    <name type="scientific">Pyrrhoderma noxium</name>
    <dbReference type="NCBI Taxonomy" id="2282107"/>
    <lineage>
        <taxon>Eukaryota</taxon>
        <taxon>Fungi</taxon>
        <taxon>Dikarya</taxon>
        <taxon>Basidiomycota</taxon>
        <taxon>Agaricomycotina</taxon>
        <taxon>Agaricomycetes</taxon>
        <taxon>Hymenochaetales</taxon>
        <taxon>Hymenochaetaceae</taxon>
        <taxon>Pyrrhoderma</taxon>
    </lineage>
</organism>
<comment type="subcellular location">
    <subcellularLocation>
        <location evidence="5">Nucleus</location>
    </subcellularLocation>
</comment>
<gene>
    <name evidence="8" type="ORF">PNOK_0251300</name>
</gene>
<evidence type="ECO:0000313" key="9">
    <source>
        <dbReference type="Proteomes" id="UP000217199"/>
    </source>
</evidence>
<comment type="caution">
    <text evidence="8">The sequence shown here is derived from an EMBL/GenBank/DDBJ whole genome shotgun (WGS) entry which is preliminary data.</text>
</comment>
<evidence type="ECO:0000256" key="1">
    <source>
        <dbReference type="ARBA" id="ARBA00005800"/>
    </source>
</evidence>
<dbReference type="GO" id="GO:0006355">
    <property type="term" value="P:regulation of DNA-templated transcription"/>
    <property type="evidence" value="ECO:0007669"/>
    <property type="project" value="InterPro"/>
</dbReference>
<evidence type="ECO:0000313" key="8">
    <source>
        <dbReference type="EMBL" id="PAV22556.1"/>
    </source>
</evidence>
<dbReference type="InterPro" id="IPR009057">
    <property type="entry name" value="Homeodomain-like_sf"/>
</dbReference>
<keyword evidence="2 5" id="KW-0238">DNA-binding</keyword>
<feature type="DNA-binding region" description="Homeobox" evidence="5">
    <location>
        <begin position="172"/>
        <end position="216"/>
    </location>
</feature>
<feature type="domain" description="Homeobox" evidence="7">
    <location>
        <begin position="170"/>
        <end position="215"/>
    </location>
</feature>
<accession>A0A286USI8</accession>
<feature type="compositionally biased region" description="Basic and acidic residues" evidence="6">
    <location>
        <begin position="291"/>
        <end position="306"/>
    </location>
</feature>
<sequence>MMVDIILDHNLYTQFSSLEKDLNATQGTRKEVKLFLTRLAGIQNVAKRALAEKVLSRKTVSIIHSVALTGSAIARFASSVEKAEKDAEKKSEAQLEKAMTRLTIEDRDNSAIANESTRAQRKVTTYESSKTEANSSSSLIPSTGSSSGSNFLSKSSLDGPSAPLHVTLSFKYLLTNLHNPFLTSEIRKTLAQQSGVSEKVISDWFVNIRQKIGWTAIQREHFNKSRPFTIDSARIVLLNECSKTDTGIDGVTVKAEVIDAFKRMKDTAERLYKEKCEPSIKLEELDVLSEGGKKPKPQVEENENRRRTPMTTEQEHVAPTKSRRRAKRQRDDDTSNILSETNESRENKRIRTYHRGLKRSSSDASLPDLVPSTPASISASEDELQTPSPTLVPTRLISNKWRKLSVAGEGNLEVNSQSEPTEPRRKRSRSSDDDEVHQTCKRIRTQNEEVPPVIPPVADTFNNVSEPNQYQHPLNGISFEVPDKVSVDSQILGEFELVLPDLSTYNDEFGQYFDAYGNPISLPTMPSFDFLSTGEIPYMANPYSLFSDPYYLNDISAASTSANSLDDSGSLSSSDSDNPPEFSIVPSYPISLQPVIVDTNTPVTPDRCTTPLTPFIT</sequence>
<dbReference type="GO" id="GO:0003677">
    <property type="term" value="F:DNA binding"/>
    <property type="evidence" value="ECO:0007669"/>
    <property type="project" value="UniProtKB-UniRule"/>
</dbReference>
<dbReference type="STRING" id="2282107.A0A286USI8"/>
<dbReference type="Gene3D" id="1.10.10.60">
    <property type="entry name" value="Homeodomain-like"/>
    <property type="match status" value="1"/>
</dbReference>
<feature type="region of interest" description="Disordered" evidence="6">
    <location>
        <begin position="287"/>
        <end position="391"/>
    </location>
</feature>
<dbReference type="Proteomes" id="UP000217199">
    <property type="component" value="Unassembled WGS sequence"/>
</dbReference>
<dbReference type="Pfam" id="PF05920">
    <property type="entry name" value="Homeobox_KN"/>
    <property type="match status" value="1"/>
</dbReference>
<dbReference type="PROSITE" id="PS50071">
    <property type="entry name" value="HOMEOBOX_2"/>
    <property type="match status" value="1"/>
</dbReference>
<keyword evidence="4 5" id="KW-0539">Nucleus</keyword>
<evidence type="ECO:0000256" key="3">
    <source>
        <dbReference type="ARBA" id="ARBA00023155"/>
    </source>
</evidence>
<keyword evidence="3 5" id="KW-0371">Homeobox</keyword>
<keyword evidence="9" id="KW-1185">Reference proteome</keyword>
<dbReference type="AlphaFoldDB" id="A0A286USI8"/>
<evidence type="ECO:0000256" key="4">
    <source>
        <dbReference type="ARBA" id="ARBA00023242"/>
    </source>
</evidence>
<dbReference type="CDD" id="cd00086">
    <property type="entry name" value="homeodomain"/>
    <property type="match status" value="1"/>
</dbReference>
<feature type="region of interest" description="Disordered" evidence="6">
    <location>
        <begin position="106"/>
        <end position="154"/>
    </location>
</feature>
<dbReference type="InParanoid" id="A0A286USI8"/>